<evidence type="ECO:0000313" key="1">
    <source>
        <dbReference type="EMBL" id="OAK53721.1"/>
    </source>
</evidence>
<dbReference type="InterPro" id="IPR019587">
    <property type="entry name" value="Polyketide_cyclase/dehydratase"/>
</dbReference>
<dbReference type="Gene3D" id="3.30.530.20">
    <property type="match status" value="1"/>
</dbReference>
<accession>A0A177YE39</accession>
<proteinExistence type="predicted"/>
<dbReference type="InterPro" id="IPR023393">
    <property type="entry name" value="START-like_dom_sf"/>
</dbReference>
<dbReference type="Pfam" id="PF10604">
    <property type="entry name" value="Polyketide_cyc2"/>
    <property type="match status" value="1"/>
</dbReference>
<dbReference type="EMBL" id="LVHI01000016">
    <property type="protein sequence ID" value="OAK53721.1"/>
    <property type="molecule type" value="Genomic_DNA"/>
</dbReference>
<sequence length="167" mass="18628">MTREMAVSDSVVVNADPDTLYAAISDPTKMGDWSPENLGAVVTDPRDAAYVGMHFVGRNKRGGATWVTRCTVTVADPGKAFEFRVHAIGVKKPRLNAANATWRYDFESVDGGTKVTETWTDDRRKWPDVAALVFDKIVTRGRTFPQFQRRNIQKTLDNLQKAYATTS</sequence>
<dbReference type="AlphaFoldDB" id="A0A177YE39"/>
<organism evidence="1 2">
    <name type="scientific">Rhodococcoides kyotonense</name>
    <dbReference type="NCBI Taxonomy" id="398843"/>
    <lineage>
        <taxon>Bacteria</taxon>
        <taxon>Bacillati</taxon>
        <taxon>Actinomycetota</taxon>
        <taxon>Actinomycetes</taxon>
        <taxon>Mycobacteriales</taxon>
        <taxon>Nocardiaceae</taxon>
        <taxon>Rhodococcoides</taxon>
    </lineage>
</organism>
<keyword evidence="2" id="KW-1185">Reference proteome</keyword>
<protein>
    <submittedName>
        <fullName evidence="1">Polyketide cyclase</fullName>
    </submittedName>
</protein>
<dbReference type="CDD" id="cd07812">
    <property type="entry name" value="SRPBCC"/>
    <property type="match status" value="1"/>
</dbReference>
<evidence type="ECO:0000313" key="2">
    <source>
        <dbReference type="Proteomes" id="UP000077519"/>
    </source>
</evidence>
<gene>
    <name evidence="1" type="ORF">A3K89_22590</name>
</gene>
<comment type="caution">
    <text evidence="1">The sequence shown here is derived from an EMBL/GenBank/DDBJ whole genome shotgun (WGS) entry which is preliminary data.</text>
</comment>
<dbReference type="SUPFAM" id="SSF55961">
    <property type="entry name" value="Bet v1-like"/>
    <property type="match status" value="1"/>
</dbReference>
<reference evidence="1 2" key="1">
    <citation type="submission" date="2016-03" db="EMBL/GenBank/DDBJ databases">
        <title>Genome sequence of Rhodococcus kyotonensis KB10.</title>
        <authorList>
            <person name="Jeong H."/>
            <person name="Hong C.E."/>
            <person name="Jo S.H."/>
            <person name="Park J.M."/>
        </authorList>
    </citation>
    <scope>NUCLEOTIDE SEQUENCE [LARGE SCALE GENOMIC DNA]</scope>
    <source>
        <strain evidence="1 2">KB10</strain>
    </source>
</reference>
<name>A0A177YE39_9NOCA</name>
<dbReference type="Proteomes" id="UP000077519">
    <property type="component" value="Unassembled WGS sequence"/>
</dbReference>
<dbReference type="RefSeq" id="WP_068427034.1">
    <property type="nucleotide sequence ID" value="NZ_LVHI01000016.1"/>
</dbReference>